<feature type="transmembrane region" description="Helical" evidence="1">
    <location>
        <begin position="87"/>
        <end position="106"/>
    </location>
</feature>
<dbReference type="InterPro" id="IPR038765">
    <property type="entry name" value="Papain-like_cys_pep_sf"/>
</dbReference>
<evidence type="ECO:0000259" key="2">
    <source>
        <dbReference type="SMART" id="SM00460"/>
    </source>
</evidence>
<proteinExistence type="predicted"/>
<evidence type="ECO:0000313" key="4">
    <source>
        <dbReference type="Proteomes" id="UP000075398"/>
    </source>
</evidence>
<evidence type="ECO:0000313" key="3">
    <source>
        <dbReference type="EMBL" id="KYC51567.1"/>
    </source>
</evidence>
<dbReference type="SMART" id="SM00460">
    <property type="entry name" value="TGc"/>
    <property type="match status" value="1"/>
</dbReference>
<dbReference type="SUPFAM" id="SSF54001">
    <property type="entry name" value="Cysteine proteinases"/>
    <property type="match status" value="1"/>
</dbReference>
<keyword evidence="1" id="KW-0472">Membrane</keyword>
<gene>
    <name evidence="3" type="ORF">AMQ22_01291</name>
</gene>
<dbReference type="PANTHER" id="PTHR38339">
    <property type="entry name" value="TRANSGLUTAMINASE DOMAIN PROTEIN"/>
    <property type="match status" value="1"/>
</dbReference>
<organism evidence="3 4">
    <name type="scientific">Candidatus Methanofastidiosum methylothiophilum</name>
    <dbReference type="NCBI Taxonomy" id="1705564"/>
    <lineage>
        <taxon>Archaea</taxon>
        <taxon>Methanobacteriati</taxon>
        <taxon>Methanobacteriota</taxon>
        <taxon>Stenosarchaea group</taxon>
        <taxon>Candidatus Methanofastidiosia</taxon>
        <taxon>Candidatus Methanofastidiosales</taxon>
        <taxon>Candidatus Methanofastidiosaceae</taxon>
        <taxon>Candidatus Methanofastidiosum</taxon>
    </lineage>
</organism>
<dbReference type="PANTHER" id="PTHR38339:SF1">
    <property type="entry name" value="TRANSGLUTAMINASE-LIKE DOMAIN-CONTAINING PROTEIN"/>
    <property type="match status" value="1"/>
</dbReference>
<dbReference type="CDD" id="cd20335">
    <property type="entry name" value="BRcat_RBR"/>
    <property type="match status" value="1"/>
</dbReference>
<evidence type="ECO:0000256" key="1">
    <source>
        <dbReference type="SAM" id="Phobius"/>
    </source>
</evidence>
<keyword evidence="1" id="KW-0812">Transmembrane</keyword>
<dbReference type="InterPro" id="IPR002931">
    <property type="entry name" value="Transglutaminase-like"/>
</dbReference>
<keyword evidence="1" id="KW-1133">Transmembrane helix</keyword>
<dbReference type="Proteomes" id="UP000075398">
    <property type="component" value="Unassembled WGS sequence"/>
</dbReference>
<dbReference type="Gene3D" id="3.10.620.30">
    <property type="match status" value="1"/>
</dbReference>
<dbReference type="AlphaFoldDB" id="A0A150J2V2"/>
<dbReference type="EMBL" id="LNGC01000056">
    <property type="protein sequence ID" value="KYC51567.1"/>
    <property type="molecule type" value="Genomic_DNA"/>
</dbReference>
<protein>
    <submittedName>
        <fullName evidence="3">Transglutaminase-like superfamily protein</fullName>
    </submittedName>
</protein>
<sequence>MKCPMCGYDTSLNYCPNCGTYPLEQEIIKCPKCGHENSKGLFYCSRCGISLMTYTVNDNSNLGKEKGTKDYSQKIERDEIHKKRIRSIMSILLGAMLLLAISYYIGLFNNPNTPLEHQLPQSYNAIITTKITNIDAEVGEAQLWIALPVNCGTQQNVSVISIDPEPDQIILAPKTCTKICYWDFNNSLPTNSTLTIVQNISFTANPFTTPIDSSKIEAYDYSSSLYKEYTKPSQRVEADDPGIIAISKAVVGNETNPYKKADLIYGWVVKNITYEIQEQELGARYAFYNRKGDCTEFATLFVAMCRSQGIPARLVHGYLYDSDTSAGHMWAEFYLPPYGWVPADPTGDHTTKSRFFFGRLGSNVLILSKGNVGLSTNYSEDNPFAFSYIAYYKSYNSGKLIFDNNAEIKKINS</sequence>
<reference evidence="3 4" key="1">
    <citation type="journal article" date="2016" name="ISME J.">
        <title>Chasing the elusive Euryarchaeota class WSA2: genomes reveal a uniquely fastidious methyl-reducing methanogen.</title>
        <authorList>
            <person name="Nobu M.K."/>
            <person name="Narihiro T."/>
            <person name="Kuroda K."/>
            <person name="Mei R."/>
            <person name="Liu W.T."/>
        </authorList>
    </citation>
    <scope>NUCLEOTIDE SEQUENCE [LARGE SCALE GENOMIC DNA]</scope>
    <source>
        <strain evidence="3">U1lsi0528_Bin055</strain>
    </source>
</reference>
<feature type="domain" description="Transglutaminase-like" evidence="2">
    <location>
        <begin position="286"/>
        <end position="347"/>
    </location>
</feature>
<dbReference type="Pfam" id="PF01841">
    <property type="entry name" value="Transglut_core"/>
    <property type="match status" value="1"/>
</dbReference>
<comment type="caution">
    <text evidence="3">The sequence shown here is derived from an EMBL/GenBank/DDBJ whole genome shotgun (WGS) entry which is preliminary data.</text>
</comment>
<name>A0A150J2V2_9EURY</name>
<accession>A0A150J2V2</accession>